<name>A0A183GMI2_HELPZ</name>
<dbReference type="Proteomes" id="UP000050761">
    <property type="component" value="Unassembled WGS sequence"/>
</dbReference>
<dbReference type="EMBL" id="UZAH01035607">
    <property type="protein sequence ID" value="VDP41720.1"/>
    <property type="molecule type" value="Genomic_DNA"/>
</dbReference>
<reference evidence="1 2" key="1">
    <citation type="submission" date="2018-11" db="EMBL/GenBank/DDBJ databases">
        <authorList>
            <consortium name="Pathogen Informatics"/>
        </authorList>
    </citation>
    <scope>NUCLEOTIDE SEQUENCE [LARGE SCALE GENOMIC DNA]</scope>
</reference>
<keyword evidence="2" id="KW-1185">Reference proteome</keyword>
<dbReference type="WBParaSite" id="HPBE_0002390201-mRNA-1">
    <property type="protein sequence ID" value="HPBE_0002390201-mRNA-1"/>
    <property type="gene ID" value="HPBE_0002390201"/>
</dbReference>
<accession>A0A3P8DDV9</accession>
<gene>
    <name evidence="1" type="ORF">HPBE_LOCUS23901</name>
</gene>
<evidence type="ECO:0000313" key="2">
    <source>
        <dbReference type="Proteomes" id="UP000050761"/>
    </source>
</evidence>
<organism evidence="2 3">
    <name type="scientific">Heligmosomoides polygyrus</name>
    <name type="common">Parasitic roundworm</name>
    <dbReference type="NCBI Taxonomy" id="6339"/>
    <lineage>
        <taxon>Eukaryota</taxon>
        <taxon>Metazoa</taxon>
        <taxon>Ecdysozoa</taxon>
        <taxon>Nematoda</taxon>
        <taxon>Chromadorea</taxon>
        <taxon>Rhabditida</taxon>
        <taxon>Rhabditina</taxon>
        <taxon>Rhabditomorpha</taxon>
        <taxon>Strongyloidea</taxon>
        <taxon>Heligmosomidae</taxon>
        <taxon>Heligmosomoides</taxon>
    </lineage>
</organism>
<dbReference type="OrthoDB" id="5787800at2759"/>
<evidence type="ECO:0000313" key="1">
    <source>
        <dbReference type="EMBL" id="VDP41720.1"/>
    </source>
</evidence>
<protein>
    <submittedName>
        <fullName evidence="3">DNA primase</fullName>
    </submittedName>
</protein>
<accession>A0A183GMI2</accession>
<reference evidence="3" key="2">
    <citation type="submission" date="2019-09" db="UniProtKB">
        <authorList>
            <consortium name="WormBaseParasite"/>
        </authorList>
    </citation>
    <scope>IDENTIFICATION</scope>
</reference>
<evidence type="ECO:0000313" key="3">
    <source>
        <dbReference type="WBParaSite" id="HPBE_0002390201-mRNA-1"/>
    </source>
</evidence>
<dbReference type="AlphaFoldDB" id="A0A183GMI2"/>
<sequence>MLDKRFHYLNMPIARVLEEGGLLREAIRRMHPEVGICNAKKTRPKRYGTDIDEVMFEDPSAKRTSLKRLAILSARGFGRK</sequence>
<proteinExistence type="predicted"/>